<reference evidence="1" key="1">
    <citation type="submission" date="2021-10" db="EMBL/GenBank/DDBJ databases">
        <title>Psilocybe cubensis genome.</title>
        <authorList>
            <person name="Mckernan K.J."/>
            <person name="Crawford S."/>
            <person name="Trippe A."/>
            <person name="Kane L.T."/>
            <person name="Mclaughlin S."/>
        </authorList>
    </citation>
    <scope>NUCLEOTIDE SEQUENCE</scope>
    <source>
        <strain evidence="1">MGC-MH-2018</strain>
    </source>
</reference>
<dbReference type="EMBL" id="JAFIQS020000012">
    <property type="protein sequence ID" value="KAH9475308.1"/>
    <property type="molecule type" value="Genomic_DNA"/>
</dbReference>
<evidence type="ECO:0000313" key="2">
    <source>
        <dbReference type="Proteomes" id="UP000664032"/>
    </source>
</evidence>
<gene>
    <name evidence="1" type="ORF">JR316_0012419</name>
</gene>
<proteinExistence type="predicted"/>
<accession>A0ACB8GHX6</accession>
<comment type="caution">
    <text evidence="1">The sequence shown here is derived from an EMBL/GenBank/DDBJ whole genome shotgun (WGS) entry which is preliminary data.</text>
</comment>
<evidence type="ECO:0000313" key="1">
    <source>
        <dbReference type="EMBL" id="KAH9475308.1"/>
    </source>
</evidence>
<keyword evidence="2" id="KW-1185">Reference proteome</keyword>
<sequence length="728" mass="81470">MDLWSKPLTVVVFNPQSIIQNSKSEFRIECSGRSDADVILVYMLRMSKIMGVTESQLSRKIPTYAPIDVPQHEGLPEWALQYWLAGLQDDLDVTGEAERSNVDQFLRSILLPPDWDGGPKTLVVGIDIPVLYGLYSVPLGDNDPLLIWHLFNFAHLVALPKEKPSTDSSATAGTLMAGSNPVASQVVLKMDSSSRLLHVARSFVSGMESSITEGEYANSDYDSEYEPDSDTLRHLSVDDNDGEAPLDDATTSPKEDELLISKANNETDEDAMFSTRLDDEALSGPSVSLDIGTTIKDVDIGTAIKDDTLIVQESQDGETEGNSLEEDVDRDTEGSHSDASVDDSPENAHNDPELQIESSETKGLQKRKKKKKLAQVQTSSAEVKVKMSKKAQRKARKKQKALQLQEEEQTSFRSSLAESLGTTSSSMSPEVLQIIHGIQRRLDVVLQDNTEVKSNFKTVQNELQIARKEKTEVTSKFKAFQTELQIVRKENTEFKSKFKAVQIELQIVRKENTELKQENKALTGNLQTLQEKFEKEVSKNKVLANKVEHNEATFGQDINDMMQYLTSKDSIFMNRIRRRRIIEEAQISLARMLALPRPDGQSYYTASLWKLYLSSQISVTGPTASNIIDNQRCQAAQKILTDFVSNAKPGHQADLKWIQRLCGNTFAMQLISHRTNVFTNVGNSAAHPSFKSEDWVALLDAMYQQEEITLVQKKGFCVLLNIEDSEEH</sequence>
<dbReference type="Proteomes" id="UP000664032">
    <property type="component" value="Unassembled WGS sequence"/>
</dbReference>
<organism evidence="1 2">
    <name type="scientific">Psilocybe cubensis</name>
    <name type="common">Psychedelic mushroom</name>
    <name type="synonym">Stropharia cubensis</name>
    <dbReference type="NCBI Taxonomy" id="181762"/>
    <lineage>
        <taxon>Eukaryota</taxon>
        <taxon>Fungi</taxon>
        <taxon>Dikarya</taxon>
        <taxon>Basidiomycota</taxon>
        <taxon>Agaricomycotina</taxon>
        <taxon>Agaricomycetes</taxon>
        <taxon>Agaricomycetidae</taxon>
        <taxon>Agaricales</taxon>
        <taxon>Agaricineae</taxon>
        <taxon>Strophariaceae</taxon>
        <taxon>Psilocybe</taxon>
    </lineage>
</organism>
<name>A0ACB8GHX6_PSICU</name>
<protein>
    <submittedName>
        <fullName evidence="1">Uncharacterized protein</fullName>
    </submittedName>
</protein>